<feature type="compositionally biased region" description="Pro residues" evidence="1">
    <location>
        <begin position="50"/>
        <end position="59"/>
    </location>
</feature>
<feature type="region of interest" description="Disordered" evidence="1">
    <location>
        <begin position="36"/>
        <end position="67"/>
    </location>
</feature>
<dbReference type="EMBL" id="JBDFQZ010000005">
    <property type="protein sequence ID" value="KAK9723999.1"/>
    <property type="molecule type" value="Genomic_DNA"/>
</dbReference>
<gene>
    <name evidence="2" type="ORF">RND81_05G040200</name>
</gene>
<reference evidence="2" key="1">
    <citation type="submission" date="2024-03" db="EMBL/GenBank/DDBJ databases">
        <title>WGS assembly of Saponaria officinalis var. Norfolk2.</title>
        <authorList>
            <person name="Jenkins J."/>
            <person name="Shu S."/>
            <person name="Grimwood J."/>
            <person name="Barry K."/>
            <person name="Goodstein D."/>
            <person name="Schmutz J."/>
            <person name="Leebens-Mack J."/>
            <person name="Osbourn A."/>
        </authorList>
    </citation>
    <scope>NUCLEOTIDE SEQUENCE [LARGE SCALE GENOMIC DNA]</scope>
    <source>
        <strain evidence="2">JIC</strain>
    </source>
</reference>
<accession>A0AAW1KVA9</accession>
<evidence type="ECO:0000256" key="1">
    <source>
        <dbReference type="SAM" id="MobiDB-lite"/>
    </source>
</evidence>
<evidence type="ECO:0000313" key="2">
    <source>
        <dbReference type="EMBL" id="KAK9723999.1"/>
    </source>
</evidence>
<name>A0AAW1KVA9_SAPOF</name>
<comment type="caution">
    <text evidence="2">The sequence shown here is derived from an EMBL/GenBank/DDBJ whole genome shotgun (WGS) entry which is preliminary data.</text>
</comment>
<organism evidence="2 3">
    <name type="scientific">Saponaria officinalis</name>
    <name type="common">Common soapwort</name>
    <name type="synonym">Lychnis saponaria</name>
    <dbReference type="NCBI Taxonomy" id="3572"/>
    <lineage>
        <taxon>Eukaryota</taxon>
        <taxon>Viridiplantae</taxon>
        <taxon>Streptophyta</taxon>
        <taxon>Embryophyta</taxon>
        <taxon>Tracheophyta</taxon>
        <taxon>Spermatophyta</taxon>
        <taxon>Magnoliopsida</taxon>
        <taxon>eudicotyledons</taxon>
        <taxon>Gunneridae</taxon>
        <taxon>Pentapetalae</taxon>
        <taxon>Caryophyllales</taxon>
        <taxon>Caryophyllaceae</taxon>
        <taxon>Caryophylleae</taxon>
        <taxon>Saponaria</taxon>
    </lineage>
</organism>
<keyword evidence="3" id="KW-1185">Reference proteome</keyword>
<sequence length="140" mass="15464">MQTQKSTQQNPTAPPSFYFTLSRPYSHSLSLIVKYKPQNLPTAHNHHRAPPPPPPPPPPQKRHTTAPPIIHCQITSIVCASPIVTTLSLKLHYHHHHHESTTTTTKTPSPLSVSTHHSSLVIVNINARAFTLSVDAGQNH</sequence>
<evidence type="ECO:0000313" key="3">
    <source>
        <dbReference type="Proteomes" id="UP001443914"/>
    </source>
</evidence>
<proteinExistence type="predicted"/>
<dbReference type="Proteomes" id="UP001443914">
    <property type="component" value="Unassembled WGS sequence"/>
</dbReference>
<dbReference type="AlphaFoldDB" id="A0AAW1KVA9"/>
<protein>
    <submittedName>
        <fullName evidence="2">Uncharacterized protein</fullName>
    </submittedName>
</protein>